<reference evidence="2" key="1">
    <citation type="journal article" date="2004" name="Nature">
        <title>Genome duplication in the teleost fish Tetraodon nigroviridis reveals the early vertebrate proto-karyotype.</title>
        <authorList>
            <person name="Jaillon O."/>
            <person name="Aury J.-M."/>
            <person name="Brunet F."/>
            <person name="Petit J.-L."/>
            <person name="Stange-Thomann N."/>
            <person name="Mauceli E."/>
            <person name="Bouneau L."/>
            <person name="Fischer C."/>
            <person name="Ozouf-Costaz C."/>
            <person name="Bernot A."/>
            <person name="Nicaud S."/>
            <person name="Jaffe D."/>
            <person name="Fisher S."/>
            <person name="Lutfalla G."/>
            <person name="Dossat C."/>
            <person name="Segurens B."/>
            <person name="Dasilva C."/>
            <person name="Salanoubat M."/>
            <person name="Levy M."/>
            <person name="Boudet N."/>
            <person name="Castellano S."/>
            <person name="Anthouard V."/>
            <person name="Jubin C."/>
            <person name="Castelli V."/>
            <person name="Katinka M."/>
            <person name="Vacherie B."/>
            <person name="Biemont C."/>
            <person name="Skalli Z."/>
            <person name="Cattolico L."/>
            <person name="Poulain J."/>
            <person name="De Berardinis V."/>
            <person name="Cruaud C."/>
            <person name="Duprat S."/>
            <person name="Brottier P."/>
            <person name="Coutanceau J.-P."/>
            <person name="Gouzy J."/>
            <person name="Parra G."/>
            <person name="Lardier G."/>
            <person name="Chapple C."/>
            <person name="McKernan K.J."/>
            <person name="McEwan P."/>
            <person name="Bosak S."/>
            <person name="Kellis M."/>
            <person name="Volff J.-N."/>
            <person name="Guigo R."/>
            <person name="Zody M.C."/>
            <person name="Mesirov J."/>
            <person name="Lindblad-Toh K."/>
            <person name="Birren B."/>
            <person name="Nusbaum C."/>
            <person name="Kahn D."/>
            <person name="Robinson-Rechavi M."/>
            <person name="Laudet V."/>
            <person name="Schachter V."/>
            <person name="Quetier F."/>
            <person name="Saurin W."/>
            <person name="Scarpelli C."/>
            <person name="Wincker P."/>
            <person name="Lander E.S."/>
            <person name="Weissenbach J."/>
            <person name="Roest Crollius H."/>
        </authorList>
    </citation>
    <scope>NUCLEOTIDE SEQUENCE [LARGE SCALE GENOMIC DNA]</scope>
</reference>
<accession>Q4T016</accession>
<dbReference type="EMBL" id="CAAE01011403">
    <property type="protein sequence ID" value="CAF93766.1"/>
    <property type="molecule type" value="Genomic_DNA"/>
</dbReference>
<dbReference type="PANTHER" id="PTHR12876:SF26">
    <property type="entry name" value="NEDD4-BINDING PROTEIN 1"/>
    <property type="match status" value="1"/>
</dbReference>
<dbReference type="InterPro" id="IPR056630">
    <property type="entry name" value="KH_N4BP1_2nd"/>
</dbReference>
<gene>
    <name evidence="2" type="ORF">GSTENG00009563001</name>
</gene>
<evidence type="ECO:0000313" key="2">
    <source>
        <dbReference type="EMBL" id="CAF93766.1"/>
    </source>
</evidence>
<dbReference type="GO" id="GO:0016605">
    <property type="term" value="C:PML body"/>
    <property type="evidence" value="ECO:0007669"/>
    <property type="project" value="TreeGrafter"/>
</dbReference>
<feature type="non-terminal residue" evidence="2">
    <location>
        <position position="1"/>
    </location>
</feature>
<dbReference type="GO" id="GO:0032435">
    <property type="term" value="P:negative regulation of proteasomal ubiquitin-dependent protein catabolic process"/>
    <property type="evidence" value="ECO:0007669"/>
    <property type="project" value="TreeGrafter"/>
</dbReference>
<dbReference type="AlphaFoldDB" id="Q4T016"/>
<dbReference type="GO" id="GO:0031397">
    <property type="term" value="P:negative regulation of protein ubiquitination"/>
    <property type="evidence" value="ECO:0007669"/>
    <property type="project" value="TreeGrafter"/>
</dbReference>
<proteinExistence type="predicted"/>
<feature type="domain" description="N4BP1 second type I KH-domain" evidence="1">
    <location>
        <begin position="8"/>
        <end position="48"/>
    </location>
</feature>
<dbReference type="InterPro" id="IPR051101">
    <property type="entry name" value="ZC3H12/N4BP1_RNase_Reg"/>
</dbReference>
<name>Q4T016_TETNG</name>
<dbReference type="KEGG" id="tng:GSTEN00009563G001"/>
<dbReference type="PANTHER" id="PTHR12876">
    <property type="entry name" value="N4BP1-RELATED"/>
    <property type="match status" value="1"/>
</dbReference>
<evidence type="ECO:0000259" key="1">
    <source>
        <dbReference type="Pfam" id="PF23052"/>
    </source>
</evidence>
<sequence>EKQSLPGDREPAVKRAFKSFVEERDDKFTMELLLLPSALKEELLGLVHSAAAGPTPAASAALALPAGARTLAAPIVLDPSEGDDGEAVSPETNLRCLVNFFRWVVGAGPGRGGPGSAFFQTLGPCCCCC</sequence>
<reference evidence="2" key="2">
    <citation type="submission" date="2004-02" db="EMBL/GenBank/DDBJ databases">
        <authorList>
            <consortium name="Genoscope"/>
            <consortium name="Whitehead Institute Centre for Genome Research"/>
        </authorList>
    </citation>
    <scope>NUCLEOTIDE SEQUENCE</scope>
</reference>
<protein>
    <submittedName>
        <fullName evidence="2">Chromosome undetermined SCAF11403, whole genome shotgun sequence</fullName>
    </submittedName>
</protein>
<organism evidence="2">
    <name type="scientific">Tetraodon nigroviridis</name>
    <name type="common">Spotted green pufferfish</name>
    <name type="synonym">Chelonodon nigroviridis</name>
    <dbReference type="NCBI Taxonomy" id="99883"/>
    <lineage>
        <taxon>Eukaryota</taxon>
        <taxon>Metazoa</taxon>
        <taxon>Chordata</taxon>
        <taxon>Craniata</taxon>
        <taxon>Vertebrata</taxon>
        <taxon>Euteleostomi</taxon>
        <taxon>Actinopterygii</taxon>
        <taxon>Neopterygii</taxon>
        <taxon>Teleostei</taxon>
        <taxon>Neoteleostei</taxon>
        <taxon>Acanthomorphata</taxon>
        <taxon>Eupercaria</taxon>
        <taxon>Tetraodontiformes</taxon>
        <taxon>Tetradontoidea</taxon>
        <taxon>Tetraodontidae</taxon>
        <taxon>Tetraodon</taxon>
    </lineage>
</organism>
<dbReference type="Pfam" id="PF23052">
    <property type="entry name" value="KH_N4BP1_2nd"/>
    <property type="match status" value="1"/>
</dbReference>
<dbReference type="OrthoDB" id="392925at2759"/>